<dbReference type="AlphaFoldDB" id="A0AAD4QCA7"/>
<evidence type="ECO:0000313" key="1">
    <source>
        <dbReference type="EMBL" id="KAH8988636.1"/>
    </source>
</evidence>
<evidence type="ECO:0000313" key="2">
    <source>
        <dbReference type="Proteomes" id="UP001201163"/>
    </source>
</evidence>
<protein>
    <submittedName>
        <fullName evidence="1">Uncharacterized protein</fullName>
    </submittedName>
</protein>
<dbReference type="Proteomes" id="UP001201163">
    <property type="component" value="Unassembled WGS sequence"/>
</dbReference>
<accession>A0AAD4QCA7</accession>
<sequence length="135" mass="14618">MTTLFPLPSPALPEFTTLLLKGPFHASAPIHLCLTHLANRPGTRAVLLTPSRDNFIAALRDLNDDWLNECGGFGAVYEWLSAALSYPPTPSHASLALSMLRVAHPEKAPSQLEISSPCLVLLHELSSYFLDGDGL</sequence>
<keyword evidence="2" id="KW-1185">Reference proteome</keyword>
<name>A0AAD4QCA7_9AGAM</name>
<reference evidence="1" key="1">
    <citation type="submission" date="2022-01" db="EMBL/GenBank/DDBJ databases">
        <title>Comparative genomics reveals a dynamic genome evolution in the ectomycorrhizal milk-cap (Lactarius) mushrooms.</title>
        <authorList>
            <consortium name="DOE Joint Genome Institute"/>
            <person name="Lebreton A."/>
            <person name="Tang N."/>
            <person name="Kuo A."/>
            <person name="LaButti K."/>
            <person name="Drula E."/>
            <person name="Barry K."/>
            <person name="Clum A."/>
            <person name="Lipzen A."/>
            <person name="Mousain D."/>
            <person name="Ng V."/>
            <person name="Wang R."/>
            <person name="Wang X."/>
            <person name="Dai Y."/>
            <person name="Henrissat B."/>
            <person name="Grigoriev I.V."/>
            <person name="Guerin-Laguette A."/>
            <person name="Yu F."/>
            <person name="Martin F.M."/>
        </authorList>
    </citation>
    <scope>NUCLEOTIDE SEQUENCE</scope>
    <source>
        <strain evidence="1">QP</strain>
    </source>
</reference>
<comment type="caution">
    <text evidence="1">The sequence shown here is derived from an EMBL/GenBank/DDBJ whole genome shotgun (WGS) entry which is preliminary data.</text>
</comment>
<dbReference type="EMBL" id="JAKELL010000041">
    <property type="protein sequence ID" value="KAH8988636.1"/>
    <property type="molecule type" value="Genomic_DNA"/>
</dbReference>
<gene>
    <name evidence="1" type="ORF">EDB92DRAFT_1800314</name>
</gene>
<organism evidence="1 2">
    <name type="scientific">Lactarius akahatsu</name>
    <dbReference type="NCBI Taxonomy" id="416441"/>
    <lineage>
        <taxon>Eukaryota</taxon>
        <taxon>Fungi</taxon>
        <taxon>Dikarya</taxon>
        <taxon>Basidiomycota</taxon>
        <taxon>Agaricomycotina</taxon>
        <taxon>Agaricomycetes</taxon>
        <taxon>Russulales</taxon>
        <taxon>Russulaceae</taxon>
        <taxon>Lactarius</taxon>
    </lineage>
</organism>
<proteinExistence type="predicted"/>